<feature type="chain" id="PRO_5035920283" evidence="2">
    <location>
        <begin position="26"/>
        <end position="269"/>
    </location>
</feature>
<feature type="region of interest" description="Disordered" evidence="1">
    <location>
        <begin position="64"/>
        <end position="96"/>
    </location>
</feature>
<reference evidence="3" key="2">
    <citation type="journal article" date="2019" name="IMA Fungus">
        <title>Genome sequencing and comparison of five Tilletia species to identify candidate genes for the detection of regulated species infecting wheat.</title>
        <authorList>
            <person name="Nguyen H.D.T."/>
            <person name="Sultana T."/>
            <person name="Kesanakurti P."/>
            <person name="Hambleton S."/>
        </authorList>
    </citation>
    <scope>NUCLEOTIDE SEQUENCE</scope>
    <source>
        <strain evidence="3">DAOMC 236416</strain>
    </source>
</reference>
<comment type="caution">
    <text evidence="3">The sequence shown here is derived from an EMBL/GenBank/DDBJ whole genome shotgun (WGS) entry which is preliminary data.</text>
</comment>
<evidence type="ECO:0000313" key="3">
    <source>
        <dbReference type="EMBL" id="KAE8241678.1"/>
    </source>
</evidence>
<evidence type="ECO:0000313" key="4">
    <source>
        <dbReference type="Proteomes" id="UP000077521"/>
    </source>
</evidence>
<gene>
    <name evidence="3" type="ORF">A4X13_0g7311</name>
</gene>
<keyword evidence="4" id="KW-1185">Reference proteome</keyword>
<reference evidence="3" key="1">
    <citation type="submission" date="2016-04" db="EMBL/GenBank/DDBJ databases">
        <authorList>
            <person name="Nguyen H.D."/>
            <person name="Samba Siva P."/>
            <person name="Cullis J."/>
            <person name="Levesque C.A."/>
            <person name="Hambleton S."/>
        </authorList>
    </citation>
    <scope>NUCLEOTIDE SEQUENCE</scope>
    <source>
        <strain evidence="3">DAOMC 236416</strain>
    </source>
</reference>
<sequence>MSTALSTYYKLKLSLALLLFDSASTLPPPFRLQLCPLLLDLLFPLYGNTTHTVVPRLVDWRVTRHRGPQDPSGTRPSTSSLKPQASQADAEDEVMADTTVKEPIPETSADKNADLALIQALQDRQQQRTVDMVELYRALDKACISGTVATSGAELIRASLTVALCHGELGKNLFGLRAFGGGKGSAQAVAAEGEMKARADSRQSFLSYGSTPAKRSCEHGLGAERGAAAYTYMNPKIKAALNCSLEELFQSRDVIRSALDAEEVHDSKQ</sequence>
<feature type="compositionally biased region" description="Polar residues" evidence="1">
    <location>
        <begin position="71"/>
        <end position="87"/>
    </location>
</feature>
<evidence type="ECO:0000256" key="2">
    <source>
        <dbReference type="SAM" id="SignalP"/>
    </source>
</evidence>
<dbReference type="EMBL" id="LWDF02000871">
    <property type="protein sequence ID" value="KAE8241678.1"/>
    <property type="molecule type" value="Genomic_DNA"/>
</dbReference>
<dbReference type="AlphaFoldDB" id="A0A8T8SJR3"/>
<dbReference type="Proteomes" id="UP000077521">
    <property type="component" value="Unassembled WGS sequence"/>
</dbReference>
<feature type="signal peptide" evidence="2">
    <location>
        <begin position="1"/>
        <end position="25"/>
    </location>
</feature>
<proteinExistence type="predicted"/>
<protein>
    <submittedName>
        <fullName evidence="3">Uncharacterized protein</fullName>
    </submittedName>
</protein>
<keyword evidence="2" id="KW-0732">Signal</keyword>
<name>A0A8T8SJR3_9BASI</name>
<organism evidence="3 4">
    <name type="scientific">Tilletia indica</name>
    <dbReference type="NCBI Taxonomy" id="43049"/>
    <lineage>
        <taxon>Eukaryota</taxon>
        <taxon>Fungi</taxon>
        <taxon>Dikarya</taxon>
        <taxon>Basidiomycota</taxon>
        <taxon>Ustilaginomycotina</taxon>
        <taxon>Exobasidiomycetes</taxon>
        <taxon>Tilletiales</taxon>
        <taxon>Tilletiaceae</taxon>
        <taxon>Tilletia</taxon>
    </lineage>
</organism>
<evidence type="ECO:0000256" key="1">
    <source>
        <dbReference type="SAM" id="MobiDB-lite"/>
    </source>
</evidence>
<accession>A0A8T8SJR3</accession>